<dbReference type="EMBL" id="MGFH01000048">
    <property type="protein sequence ID" value="OGM07094.1"/>
    <property type="molecule type" value="Genomic_DNA"/>
</dbReference>
<gene>
    <name evidence="1" type="ORF">A2008_07050</name>
</gene>
<dbReference type="Proteomes" id="UP000178735">
    <property type="component" value="Unassembled WGS sequence"/>
</dbReference>
<evidence type="ECO:0000313" key="2">
    <source>
        <dbReference type="Proteomes" id="UP000178735"/>
    </source>
</evidence>
<dbReference type="InterPro" id="IPR012902">
    <property type="entry name" value="N_methyl_site"/>
</dbReference>
<comment type="caution">
    <text evidence="1">The sequence shown here is derived from an EMBL/GenBank/DDBJ whole genome shotgun (WGS) entry which is preliminary data.</text>
</comment>
<proteinExistence type="predicted"/>
<accession>A0A1F7WW80</accession>
<reference evidence="1 2" key="1">
    <citation type="journal article" date="2016" name="Nat. Commun.">
        <title>Thousands of microbial genomes shed light on interconnected biogeochemical processes in an aquifer system.</title>
        <authorList>
            <person name="Anantharaman K."/>
            <person name="Brown C.T."/>
            <person name="Hug L.A."/>
            <person name="Sharon I."/>
            <person name="Castelle C.J."/>
            <person name="Probst A.J."/>
            <person name="Thomas B.C."/>
            <person name="Singh A."/>
            <person name="Wilkins M.J."/>
            <person name="Karaoz U."/>
            <person name="Brodie E.L."/>
            <person name="Williams K.H."/>
            <person name="Hubbard S.S."/>
            <person name="Banfield J.F."/>
        </authorList>
    </citation>
    <scope>NUCLEOTIDE SEQUENCE [LARGE SCALE GENOMIC DNA]</scope>
</reference>
<dbReference type="Pfam" id="PF07963">
    <property type="entry name" value="N_methyl"/>
    <property type="match status" value="1"/>
</dbReference>
<sequence>MDNILKRRKAEAESKKSSNHVSLFFNYISNRSAFTLVEIMVAMLIMVAAIVPVTALMTTNAKDTNVSEAFVAMMHQATRILDTLLERVNYSDIITAAKLNGLANDFATTETILVNMLDIKDSTNTAAPNTAVFDQELRFNGTGIATGKTWQYAEPSRQFEPIVYELRIKQIDKTFRYLLNVGIKTPVNAIGDIPSFDTPNDPVGTPQANKRIGSVFLSGKLMKITLMVGWGTPRPGNNRTYQNNYSLVTFKSKLED</sequence>
<dbReference type="STRING" id="1817813.A2008_07050"/>
<organism evidence="1 2">
    <name type="scientific">Candidatus Wallbacteria bacterium GWC2_49_35</name>
    <dbReference type="NCBI Taxonomy" id="1817813"/>
    <lineage>
        <taxon>Bacteria</taxon>
        <taxon>Candidatus Walliibacteriota</taxon>
    </lineage>
</organism>
<evidence type="ECO:0000313" key="1">
    <source>
        <dbReference type="EMBL" id="OGM07094.1"/>
    </source>
</evidence>
<dbReference type="AlphaFoldDB" id="A0A1F7WW80"/>
<name>A0A1F7WW80_9BACT</name>
<protein>
    <submittedName>
        <fullName evidence="1">Uncharacterized protein</fullName>
    </submittedName>
</protein>